<comment type="caution">
    <text evidence="1">The sequence shown here is derived from an EMBL/GenBank/DDBJ whole genome shotgun (WGS) entry which is preliminary data.</text>
</comment>
<gene>
    <name evidence="1" type="ORF">Tci_699702</name>
</gene>
<name>A0A699L8G8_TANCI</name>
<organism evidence="1">
    <name type="scientific">Tanacetum cinerariifolium</name>
    <name type="common">Dalmatian daisy</name>
    <name type="synonym">Chrysanthemum cinerariifolium</name>
    <dbReference type="NCBI Taxonomy" id="118510"/>
    <lineage>
        <taxon>Eukaryota</taxon>
        <taxon>Viridiplantae</taxon>
        <taxon>Streptophyta</taxon>
        <taxon>Embryophyta</taxon>
        <taxon>Tracheophyta</taxon>
        <taxon>Spermatophyta</taxon>
        <taxon>Magnoliopsida</taxon>
        <taxon>eudicotyledons</taxon>
        <taxon>Gunneridae</taxon>
        <taxon>Pentapetalae</taxon>
        <taxon>asterids</taxon>
        <taxon>campanulids</taxon>
        <taxon>Asterales</taxon>
        <taxon>Asteraceae</taxon>
        <taxon>Asteroideae</taxon>
        <taxon>Anthemideae</taxon>
        <taxon>Anthemidinae</taxon>
        <taxon>Tanacetum</taxon>
    </lineage>
</organism>
<dbReference type="GO" id="GO:0003677">
    <property type="term" value="F:DNA binding"/>
    <property type="evidence" value="ECO:0007669"/>
    <property type="project" value="UniProtKB-KW"/>
</dbReference>
<feature type="non-terminal residue" evidence="1">
    <location>
        <position position="65"/>
    </location>
</feature>
<accession>A0A699L8G8</accession>
<keyword evidence="1" id="KW-0238">DNA-binding</keyword>
<dbReference type="EMBL" id="BKCJ010591367">
    <property type="protein sequence ID" value="GFB27731.1"/>
    <property type="molecule type" value="Genomic_DNA"/>
</dbReference>
<evidence type="ECO:0000313" key="1">
    <source>
        <dbReference type="EMBL" id="GFB27731.1"/>
    </source>
</evidence>
<proteinExistence type="predicted"/>
<dbReference type="InterPro" id="IPR012340">
    <property type="entry name" value="NA-bd_OB-fold"/>
</dbReference>
<dbReference type="Gene3D" id="2.40.50.140">
    <property type="entry name" value="Nucleic acid-binding proteins"/>
    <property type="match status" value="1"/>
</dbReference>
<reference evidence="1" key="1">
    <citation type="journal article" date="2019" name="Sci. Rep.">
        <title>Draft genome of Tanacetum cinerariifolium, the natural source of mosquito coil.</title>
        <authorList>
            <person name="Yamashiro T."/>
            <person name="Shiraishi A."/>
            <person name="Satake H."/>
            <person name="Nakayama K."/>
        </authorList>
    </citation>
    <scope>NUCLEOTIDE SEQUENCE</scope>
</reference>
<dbReference type="AlphaFoldDB" id="A0A699L8G8"/>
<protein>
    <submittedName>
        <fullName evidence="1">Replication protein A 70 kDa DNA-binding subunit</fullName>
    </submittedName>
</protein>
<sequence>MQSTGIKYSLPRRKLKNDISDINSGNIVELTIWDDGAKQFNKEGIQRLTSPIIIAVNSCRVTKYK</sequence>